<dbReference type="InterPro" id="IPR017059">
    <property type="entry name" value="NiFe-hyd_3_EhaH_prd"/>
</dbReference>
<dbReference type="RefSeq" id="WP_317137514.1">
    <property type="nucleotide sequence ID" value="NZ_CP043875.1"/>
</dbReference>
<dbReference type="Proteomes" id="UP001301797">
    <property type="component" value="Chromosome"/>
</dbReference>
<feature type="transmembrane region" description="Helical" evidence="1">
    <location>
        <begin position="26"/>
        <end position="46"/>
    </location>
</feature>
<dbReference type="GeneID" id="85229329"/>
<dbReference type="EMBL" id="CP043875">
    <property type="protein sequence ID" value="WOF15944.1"/>
    <property type="molecule type" value="Genomic_DNA"/>
</dbReference>
<organism evidence="2 3">
    <name type="scientific">Methanochimaera problematica</name>
    <dbReference type="NCBI Taxonomy" id="2609417"/>
    <lineage>
        <taxon>Archaea</taxon>
        <taxon>Methanobacteriati</taxon>
        <taxon>Methanobacteriota</taxon>
        <taxon>Stenosarchaea group</taxon>
        <taxon>Methanomicrobia</taxon>
        <taxon>Methanomicrobiales</taxon>
        <taxon>Methanomicrobiaceae</taxon>
        <taxon>Methanochimaera</taxon>
    </lineage>
</organism>
<evidence type="ECO:0000313" key="3">
    <source>
        <dbReference type="Proteomes" id="UP001301797"/>
    </source>
</evidence>
<gene>
    <name evidence="2" type="ORF">F1737_04135</name>
</gene>
<dbReference type="PIRSF" id="PIRSF036536">
    <property type="entry name" value="EhaH"/>
    <property type="match status" value="1"/>
</dbReference>
<feature type="transmembrane region" description="Helical" evidence="1">
    <location>
        <begin position="74"/>
        <end position="92"/>
    </location>
</feature>
<feature type="transmembrane region" description="Helical" evidence="1">
    <location>
        <begin position="98"/>
        <end position="116"/>
    </location>
</feature>
<proteinExistence type="predicted"/>
<protein>
    <submittedName>
        <fullName evidence="2">Uncharacterized protein</fullName>
    </submittedName>
</protein>
<dbReference type="KEGG" id="mefw:F1737_04135"/>
<keyword evidence="1" id="KW-0472">Membrane</keyword>
<dbReference type="Pfam" id="PF10125">
    <property type="entry name" value="NADHdeh_related"/>
    <property type="match status" value="1"/>
</dbReference>
<accession>A0AA97I3Y2</accession>
<sequence length="222" mass="24057">MFELVNTDIEGQIFAYLPFGDIVDYFSPYTTILFIFALVFTIIAIVSKPERQVDVAFGGDAYYTKDISDKQMRFQRFMAVACGLATMGGVISGDVFNFTLFTAMVGIANIGIVASTRNKHVLDNAYEYGILAMIGTLPLFAGAAITVAVTGTLSMWLLFTPAISVPLIAKLLLVIGVLAEGMAPVYVAKAEITRAPGAPYILMVHVSSLVMFLRVIEIVISM</sequence>
<evidence type="ECO:0000313" key="2">
    <source>
        <dbReference type="EMBL" id="WOF15944.1"/>
    </source>
</evidence>
<keyword evidence="3" id="KW-1185">Reference proteome</keyword>
<reference evidence="2 3" key="1">
    <citation type="submission" date="2019-09" db="EMBL/GenBank/DDBJ databases">
        <title>The complete genome of Methanoplanus sp. FWC-SCC4.</title>
        <authorList>
            <person name="Chen S.-C."/>
            <person name="Zhou Y.-Z."/>
            <person name="Lai M.-C."/>
        </authorList>
    </citation>
    <scope>NUCLEOTIDE SEQUENCE [LARGE SCALE GENOMIC DNA]</scope>
    <source>
        <strain evidence="2 3">FWC-SCC4</strain>
    </source>
</reference>
<feature type="transmembrane region" description="Helical" evidence="1">
    <location>
        <begin position="128"/>
        <end position="149"/>
    </location>
</feature>
<evidence type="ECO:0000256" key="1">
    <source>
        <dbReference type="SAM" id="Phobius"/>
    </source>
</evidence>
<dbReference type="AlphaFoldDB" id="A0AA97I3Y2"/>
<feature type="transmembrane region" description="Helical" evidence="1">
    <location>
        <begin position="155"/>
        <end position="179"/>
    </location>
</feature>
<keyword evidence="1" id="KW-1133">Transmembrane helix</keyword>
<feature type="transmembrane region" description="Helical" evidence="1">
    <location>
        <begin position="200"/>
        <end position="220"/>
    </location>
</feature>
<keyword evidence="1" id="KW-0812">Transmembrane</keyword>
<name>A0AA97I3Y2_9EURY</name>